<dbReference type="Proteomes" id="UP000663828">
    <property type="component" value="Unassembled WGS sequence"/>
</dbReference>
<dbReference type="CDD" id="cd00051">
    <property type="entry name" value="EFh"/>
    <property type="match status" value="1"/>
</dbReference>
<evidence type="ECO:0000256" key="3">
    <source>
        <dbReference type="ARBA" id="ARBA00022723"/>
    </source>
</evidence>
<proteinExistence type="inferred from homology"/>
<keyword evidence="5" id="KW-0106">Calcium</keyword>
<evidence type="ECO:0000259" key="7">
    <source>
        <dbReference type="PROSITE" id="PS50222"/>
    </source>
</evidence>
<dbReference type="PRINTS" id="PR00450">
    <property type="entry name" value="RECOVERIN"/>
</dbReference>
<dbReference type="PROSITE" id="PS50222">
    <property type="entry name" value="EF_HAND_2"/>
    <property type="match status" value="3"/>
</dbReference>
<organism evidence="8 9">
    <name type="scientific">Adineta ricciae</name>
    <name type="common">Rotifer</name>
    <dbReference type="NCBI Taxonomy" id="249248"/>
    <lineage>
        <taxon>Eukaryota</taxon>
        <taxon>Metazoa</taxon>
        <taxon>Spiralia</taxon>
        <taxon>Gnathifera</taxon>
        <taxon>Rotifera</taxon>
        <taxon>Eurotatoria</taxon>
        <taxon>Bdelloidea</taxon>
        <taxon>Adinetida</taxon>
        <taxon>Adinetidae</taxon>
        <taxon>Adineta</taxon>
    </lineage>
</organism>
<dbReference type="InterPro" id="IPR018247">
    <property type="entry name" value="EF_Hand_1_Ca_BS"/>
</dbReference>
<dbReference type="EMBL" id="CAJNOR010016310">
    <property type="protein sequence ID" value="CAF1684738.1"/>
    <property type="molecule type" value="Genomic_DNA"/>
</dbReference>
<feature type="domain" description="EF-hand" evidence="7">
    <location>
        <begin position="101"/>
        <end position="136"/>
    </location>
</feature>
<feature type="domain" description="EF-hand" evidence="7">
    <location>
        <begin position="148"/>
        <end position="183"/>
    </location>
</feature>
<feature type="non-terminal residue" evidence="8">
    <location>
        <position position="1"/>
    </location>
</feature>
<comment type="similarity">
    <text evidence="1">Belongs to the recoverin family.</text>
</comment>
<name>A0A816H6Q8_ADIRI</name>
<evidence type="ECO:0000313" key="8">
    <source>
        <dbReference type="EMBL" id="CAF1684738.1"/>
    </source>
</evidence>
<accession>A0A816H6Q8</accession>
<evidence type="ECO:0000256" key="1">
    <source>
        <dbReference type="ARBA" id="ARBA00006049"/>
    </source>
</evidence>
<dbReference type="GO" id="GO:0005509">
    <property type="term" value="F:calcium ion binding"/>
    <property type="evidence" value="ECO:0007669"/>
    <property type="project" value="InterPro"/>
</dbReference>
<reference evidence="8" key="1">
    <citation type="submission" date="2021-02" db="EMBL/GenBank/DDBJ databases">
        <authorList>
            <person name="Nowell W R."/>
        </authorList>
    </citation>
    <scope>NUCLEOTIDE SEQUENCE</scope>
</reference>
<dbReference type="SUPFAM" id="SSF47473">
    <property type="entry name" value="EF-hand"/>
    <property type="match status" value="1"/>
</dbReference>
<dbReference type="Pfam" id="PF13499">
    <property type="entry name" value="EF-hand_7"/>
    <property type="match status" value="1"/>
</dbReference>
<sequence length="193" mass="22559">EFDMGSSAGKISPEVYNSIAKYTELTRDDILAWENRFNDHCDPGSNKMNKEQFCKFYQELRPTENVKRLSENVFRAFDLNGDHGISFSEFLIAYVATTEAPLEQKLRYAFNVYDLDHNSMIDRAEILFILRAMFQLLGMNDDKPNQYSYEQCTDTIMKNLDVNEDQRISQEEFIQGLKQDPFLRGLMNPFSNE</sequence>
<dbReference type="InterPro" id="IPR011992">
    <property type="entry name" value="EF-hand-dom_pair"/>
</dbReference>
<keyword evidence="6" id="KW-0449">Lipoprotein</keyword>
<feature type="domain" description="EF-hand" evidence="7">
    <location>
        <begin position="65"/>
        <end position="100"/>
    </location>
</feature>
<dbReference type="SMART" id="SM00054">
    <property type="entry name" value="EFh"/>
    <property type="match status" value="3"/>
</dbReference>
<keyword evidence="3" id="KW-0479">Metal-binding</keyword>
<keyword evidence="9" id="KW-1185">Reference proteome</keyword>
<keyword evidence="4" id="KW-0677">Repeat</keyword>
<dbReference type="PANTHER" id="PTHR23055">
    <property type="entry name" value="CALCIUM BINDING PROTEINS"/>
    <property type="match status" value="1"/>
</dbReference>
<dbReference type="Gene3D" id="1.10.238.10">
    <property type="entry name" value="EF-hand"/>
    <property type="match status" value="1"/>
</dbReference>
<evidence type="ECO:0000313" key="9">
    <source>
        <dbReference type="Proteomes" id="UP000663828"/>
    </source>
</evidence>
<gene>
    <name evidence="8" type="ORF">XAT740_LOCUS61572</name>
</gene>
<evidence type="ECO:0000256" key="5">
    <source>
        <dbReference type="ARBA" id="ARBA00022837"/>
    </source>
</evidence>
<dbReference type="PROSITE" id="PS00018">
    <property type="entry name" value="EF_HAND_1"/>
    <property type="match status" value="1"/>
</dbReference>
<dbReference type="InterPro" id="IPR028846">
    <property type="entry name" value="Recoverin"/>
</dbReference>
<evidence type="ECO:0000256" key="6">
    <source>
        <dbReference type="ARBA" id="ARBA00023288"/>
    </source>
</evidence>
<evidence type="ECO:0000256" key="2">
    <source>
        <dbReference type="ARBA" id="ARBA00022707"/>
    </source>
</evidence>
<protein>
    <recommendedName>
        <fullName evidence="7">EF-hand domain-containing protein</fullName>
    </recommendedName>
</protein>
<comment type="caution">
    <text evidence="8">The sequence shown here is derived from an EMBL/GenBank/DDBJ whole genome shotgun (WGS) entry which is preliminary data.</text>
</comment>
<keyword evidence="2" id="KW-0519">Myristate</keyword>
<dbReference type="PANTHER" id="PTHR23055:SF178">
    <property type="entry name" value="NEUROCALCIN HOMOLOG"/>
    <property type="match status" value="1"/>
</dbReference>
<evidence type="ECO:0000256" key="4">
    <source>
        <dbReference type="ARBA" id="ARBA00022737"/>
    </source>
</evidence>
<dbReference type="AlphaFoldDB" id="A0A816H6Q8"/>
<dbReference type="InterPro" id="IPR002048">
    <property type="entry name" value="EF_hand_dom"/>
</dbReference>